<feature type="chain" id="PRO_5009320583" evidence="6">
    <location>
        <begin position="26"/>
        <end position="294"/>
    </location>
</feature>
<feature type="domain" description="Ig-like" evidence="7">
    <location>
        <begin position="194"/>
        <end position="287"/>
    </location>
</feature>
<dbReference type="InterPro" id="IPR007110">
    <property type="entry name" value="Ig-like_dom"/>
</dbReference>
<dbReference type="AlphaFoldDB" id="A0A1I8HZK6"/>
<dbReference type="Gene3D" id="2.60.40.10">
    <property type="entry name" value="Immunoglobulins"/>
    <property type="match status" value="2"/>
</dbReference>
<feature type="signal peptide" evidence="6">
    <location>
        <begin position="1"/>
        <end position="25"/>
    </location>
</feature>
<keyword evidence="3" id="KW-1015">Disulfide bond</keyword>
<dbReference type="WBParaSite" id="maker-uti_cns_0008960-snap-gene-0.3-mRNA-1">
    <property type="protein sequence ID" value="maker-uti_cns_0008960-snap-gene-0.3-mRNA-1"/>
    <property type="gene ID" value="maker-uti_cns_0008960-snap-gene-0.3"/>
</dbReference>
<dbReference type="SUPFAM" id="SSF48726">
    <property type="entry name" value="Immunoglobulin"/>
    <property type="match status" value="2"/>
</dbReference>
<evidence type="ECO:0000256" key="6">
    <source>
        <dbReference type="SAM" id="SignalP"/>
    </source>
</evidence>
<dbReference type="InterPro" id="IPR013783">
    <property type="entry name" value="Ig-like_fold"/>
</dbReference>
<evidence type="ECO:0000256" key="5">
    <source>
        <dbReference type="ARBA" id="ARBA00023319"/>
    </source>
</evidence>
<keyword evidence="2" id="KW-0472">Membrane</keyword>
<dbReference type="GO" id="GO:0016020">
    <property type="term" value="C:membrane"/>
    <property type="evidence" value="ECO:0007669"/>
    <property type="project" value="UniProtKB-SubCell"/>
</dbReference>
<evidence type="ECO:0000256" key="4">
    <source>
        <dbReference type="ARBA" id="ARBA00023180"/>
    </source>
</evidence>
<keyword evidence="4" id="KW-0325">Glycoprotein</keyword>
<dbReference type="InterPro" id="IPR036179">
    <property type="entry name" value="Ig-like_dom_sf"/>
</dbReference>
<evidence type="ECO:0000259" key="7">
    <source>
        <dbReference type="PROSITE" id="PS50835"/>
    </source>
</evidence>
<evidence type="ECO:0000313" key="9">
    <source>
        <dbReference type="WBParaSite" id="maker-uti_cns_0008960-snap-gene-0.3-mRNA-1"/>
    </source>
</evidence>
<dbReference type="SMART" id="SM00409">
    <property type="entry name" value="IG"/>
    <property type="match status" value="2"/>
</dbReference>
<accession>A0A1I8HZK6</accession>
<comment type="subcellular location">
    <subcellularLocation>
        <location evidence="1">Membrane</location>
        <topology evidence="1">Single-pass type I membrane protein</topology>
    </subcellularLocation>
</comment>
<evidence type="ECO:0000256" key="1">
    <source>
        <dbReference type="ARBA" id="ARBA00004479"/>
    </source>
</evidence>
<reference evidence="9" key="1">
    <citation type="submission" date="2016-11" db="UniProtKB">
        <authorList>
            <consortium name="WormBaseParasite"/>
        </authorList>
    </citation>
    <scope>IDENTIFICATION</scope>
</reference>
<name>A0A1I8HZK6_9PLAT</name>
<evidence type="ECO:0000313" key="8">
    <source>
        <dbReference type="Proteomes" id="UP000095280"/>
    </source>
</evidence>
<keyword evidence="8" id="KW-1185">Reference proteome</keyword>
<proteinExistence type="predicted"/>
<dbReference type="InterPro" id="IPR003599">
    <property type="entry name" value="Ig_sub"/>
</dbReference>
<keyword evidence="5" id="KW-0393">Immunoglobulin domain</keyword>
<organism evidence="8 9">
    <name type="scientific">Macrostomum lignano</name>
    <dbReference type="NCBI Taxonomy" id="282301"/>
    <lineage>
        <taxon>Eukaryota</taxon>
        <taxon>Metazoa</taxon>
        <taxon>Spiralia</taxon>
        <taxon>Lophotrochozoa</taxon>
        <taxon>Platyhelminthes</taxon>
        <taxon>Rhabditophora</taxon>
        <taxon>Macrostomorpha</taxon>
        <taxon>Macrostomida</taxon>
        <taxon>Macrostomidae</taxon>
        <taxon>Macrostomum</taxon>
    </lineage>
</organism>
<keyword evidence="6" id="KW-0732">Signal</keyword>
<evidence type="ECO:0000256" key="3">
    <source>
        <dbReference type="ARBA" id="ARBA00023157"/>
    </source>
</evidence>
<dbReference type="Proteomes" id="UP000095280">
    <property type="component" value="Unplaced"/>
</dbReference>
<dbReference type="PANTHER" id="PTHR11640">
    <property type="entry name" value="NEPHRIN"/>
    <property type="match status" value="1"/>
</dbReference>
<protein>
    <submittedName>
        <fullName evidence="9">Ig-like domain-containing protein</fullName>
    </submittedName>
</protein>
<evidence type="ECO:0000256" key="2">
    <source>
        <dbReference type="ARBA" id="ARBA00023136"/>
    </source>
</evidence>
<sequence length="294" mass="31813">MASMCRCWVSLVALIGLTCLSYSTAQFVVPEFSSQPEPLTYARPNSTVRLSCTVRSAATAIQCGYRRGPDANIRFVSVNTNIMTGVRCLSNGIEVNAGLVASPALLADYEFFCKAVTNTNFALIGSPFRVNIVDRYRVVRLSTGSAALIIGKVLLDDGGKRYGCLATNPVTRQTVQSRVETLLIVKHAVAPRSPITVAAPAPREITLTEGDNATYSCITESSPIAEVSYLRDSGRRQLPASATELREFGLLQFTGIGLADQGAYACRVSYRPDLTSSGHMRDEKKLEVFNIAVK</sequence>
<dbReference type="InterPro" id="IPR051275">
    <property type="entry name" value="Cell_adhesion_signaling"/>
</dbReference>
<dbReference type="PROSITE" id="PS50835">
    <property type="entry name" value="IG_LIKE"/>
    <property type="match status" value="1"/>
</dbReference>